<reference evidence="5 6" key="1">
    <citation type="submission" date="2016-06" db="EMBL/GenBank/DDBJ databases">
        <authorList>
            <person name="Kjaerup R.B."/>
            <person name="Dalgaard T.S."/>
            <person name="Juul-Madsen H.R."/>
        </authorList>
    </citation>
    <scope>NUCLEOTIDE SEQUENCE [LARGE SCALE GENOMIC DNA]</scope>
    <source>
        <strain evidence="5 6">DSM 45626</strain>
    </source>
</reference>
<dbReference type="SUPFAM" id="SSF47336">
    <property type="entry name" value="ACP-like"/>
    <property type="match status" value="1"/>
</dbReference>
<dbReference type="Gene3D" id="1.10.1200.10">
    <property type="entry name" value="ACP-like"/>
    <property type="match status" value="1"/>
</dbReference>
<evidence type="ECO:0000256" key="2">
    <source>
        <dbReference type="ARBA" id="ARBA00022450"/>
    </source>
</evidence>
<evidence type="ECO:0000256" key="1">
    <source>
        <dbReference type="ARBA" id="ARBA00001957"/>
    </source>
</evidence>
<dbReference type="RefSeq" id="WP_091284011.1">
    <property type="nucleotide sequence ID" value="NZ_FMCW01000027.1"/>
</dbReference>
<accession>A0A1C4XKU7</accession>
<dbReference type="PROSITE" id="PS00455">
    <property type="entry name" value="AMP_BINDING"/>
    <property type="match status" value="2"/>
</dbReference>
<dbReference type="Pfam" id="PF00501">
    <property type="entry name" value="AMP-binding"/>
    <property type="match status" value="2"/>
</dbReference>
<dbReference type="GO" id="GO:0043041">
    <property type="term" value="P:amino acid activation for nonribosomal peptide biosynthetic process"/>
    <property type="evidence" value="ECO:0007669"/>
    <property type="project" value="TreeGrafter"/>
</dbReference>
<dbReference type="PROSITE" id="PS50075">
    <property type="entry name" value="CARRIER"/>
    <property type="match status" value="1"/>
</dbReference>
<organism evidence="5 6">
    <name type="scientific">Micromonospora haikouensis</name>
    <dbReference type="NCBI Taxonomy" id="686309"/>
    <lineage>
        <taxon>Bacteria</taxon>
        <taxon>Bacillati</taxon>
        <taxon>Actinomycetota</taxon>
        <taxon>Actinomycetes</taxon>
        <taxon>Micromonosporales</taxon>
        <taxon>Micromonosporaceae</taxon>
        <taxon>Micromonospora</taxon>
    </lineage>
</organism>
<evidence type="ECO:0000259" key="4">
    <source>
        <dbReference type="PROSITE" id="PS50075"/>
    </source>
</evidence>
<dbReference type="Gene3D" id="2.30.38.10">
    <property type="entry name" value="Luciferase, Domain 3"/>
    <property type="match status" value="1"/>
</dbReference>
<name>A0A1C4XKU7_9ACTN</name>
<dbReference type="InterPro" id="IPR045851">
    <property type="entry name" value="AMP-bd_C_sf"/>
</dbReference>
<dbReference type="Pfam" id="PF00550">
    <property type="entry name" value="PP-binding"/>
    <property type="match status" value="1"/>
</dbReference>
<keyword evidence="2" id="KW-0596">Phosphopantetheine</keyword>
<dbReference type="InterPro" id="IPR006162">
    <property type="entry name" value="Ppantetheine_attach_site"/>
</dbReference>
<dbReference type="PROSITE" id="PS00012">
    <property type="entry name" value="PHOSPHOPANTETHEINE"/>
    <property type="match status" value="1"/>
</dbReference>
<dbReference type="InterPro" id="IPR025110">
    <property type="entry name" value="AMP-bd_C"/>
</dbReference>
<dbReference type="SUPFAM" id="SSF56801">
    <property type="entry name" value="Acetyl-CoA synthetase-like"/>
    <property type="match status" value="2"/>
</dbReference>
<protein>
    <submittedName>
        <fullName evidence="5">Amino acid adenylation domain-containing protein</fullName>
    </submittedName>
</protein>
<dbReference type="Proteomes" id="UP000199375">
    <property type="component" value="Unassembled WGS sequence"/>
</dbReference>
<dbReference type="InterPro" id="IPR036736">
    <property type="entry name" value="ACP-like_sf"/>
</dbReference>
<keyword evidence="3" id="KW-0597">Phosphoprotein</keyword>
<dbReference type="Gene3D" id="3.30.300.30">
    <property type="match status" value="2"/>
</dbReference>
<dbReference type="InterPro" id="IPR042099">
    <property type="entry name" value="ANL_N_sf"/>
</dbReference>
<dbReference type="FunFam" id="2.30.38.10:FF:000001">
    <property type="entry name" value="Non-ribosomal peptide synthetase PvdI"/>
    <property type="match status" value="1"/>
</dbReference>
<dbReference type="GO" id="GO:0005737">
    <property type="term" value="C:cytoplasm"/>
    <property type="evidence" value="ECO:0007669"/>
    <property type="project" value="TreeGrafter"/>
</dbReference>
<dbReference type="Gene3D" id="3.30.559.30">
    <property type="entry name" value="Nonribosomal peptide synthetase, condensation domain"/>
    <property type="match status" value="1"/>
</dbReference>
<dbReference type="Gene3D" id="3.40.50.980">
    <property type="match status" value="2"/>
</dbReference>
<dbReference type="InterPro" id="IPR000873">
    <property type="entry name" value="AMP-dep_synth/lig_dom"/>
</dbReference>
<feature type="domain" description="Carrier" evidence="4">
    <location>
        <begin position="1229"/>
        <end position="1303"/>
    </location>
</feature>
<dbReference type="InterPro" id="IPR009081">
    <property type="entry name" value="PP-bd_ACP"/>
</dbReference>
<sequence>MPQPDHYVRQILAKLHENPGGTALISRGEPVRAGDLAASVETAAAAMHRHGIGPGSLVAVLTDPNTAATLLLRWAANLLGATVVHIRGVNAVNPDEELPLAVQREILASTRPAMLAVDPANVERARSLCAPLGAAPLVAALGPAGDAVDLTAGASSFDPQMVRDGDVAVVMFTSGSTGRPKGVSWSFRVKNEMAQAQAAHGQRVTLLITAPLTHSGGSSADDTMVTGGLVVLHHGFDPAAVLAAIGAHRISRLVLGSPQVYALAAHPDTDRTDLSSLREVFYTGSPASPERLAEAAKIFGPVLMQVYGTSETGLISLLLPHEHLDAGLRRTVGRPPAAVQVDIRDPDTGEALPTGQAGEVCVTGRWRMERYWNEPELTAAAIRDGHVRTGDIGHLDEDGYLHLHGRLADVMKVNGIKAYPDAVERALMDHPAVAQAAVFGVEDTNRVERIVAVVALRDGEHVDVATLREHVAVVLSPSHVPAEIEFRDALPVTGPGKPDRGLLRADVTAVVTRRVRAEQEARERLRAELATVEPTLVGTPSPDDPVLVELPGAVGQEIVAYARGAGTPARDVVHAAYAVVLSWLTGQDHVAFGGDDPRDGVLARVTAGDAFADLVAAVRQVRRIRDLAATSPLFDTAVLVLPEHADVRAHRPGTGTNLVVAAQPVGDGLRLAGWHRPGIDAGAVLGMLATVLRAAGADPGTPVGRLPMAAEPQRRQLLDDWSHGAPGPERQVLTALLDRPVRESPDAVAVVTATGTISYAALSGRANRLACLLRARGAAPGTLVALALPRSADLITAVLAVARTGAAFLVVDPGYPAERIAFMLSDARPVLVCTSSAAATALPADGTTLVLDDPAVRSAWERASDPAGDAPPPALTDVAYVVYTSGTTGRPKGVAVTHSGLSALTRAMVDGMDLRPGSRLLQFASPSFDAFVAELLGAFGAGSALVVAGDTALAGEALAGVLADCHVDRVLLPPVAAGSIGPDDAPAVRGMMTAGEACPADLAARWASGRHLVNAYGPTEVTVCATVSDPLTGEGTPPIGRPIAGTTTYVLGPGLQPAPPGVTGELYVAGDGVALGYLGRPGLTAARFVADPFADDGSRMYRTGDLVSWSPEGTLFFHGRRDEQVKLYGHRIELGEVEAVLSGHPAVGRAVASVRQVAPGRSQLVVHVVPADGVAPDGAELREYAAGKLPAFMVPAAVVFTDAFPVTPAGKLDRRALPEPAAATARPAAGLTTAQRAFRAIFMDLLSVPDAQADSNFFQLGGDSMLAVTLIQRARDAGYALSPREIIDHPTVAGLAAVATSVARPVEPEAQESPS</sequence>
<comment type="cofactor">
    <cofactor evidence="1">
        <name>pantetheine 4'-phosphate</name>
        <dbReference type="ChEBI" id="CHEBI:47942"/>
    </cofactor>
</comment>
<dbReference type="InterPro" id="IPR020845">
    <property type="entry name" value="AMP-binding_CS"/>
</dbReference>
<dbReference type="CDD" id="cd04433">
    <property type="entry name" value="AFD_class_I"/>
    <property type="match status" value="1"/>
</dbReference>
<proteinExistence type="predicted"/>
<evidence type="ECO:0000313" key="6">
    <source>
        <dbReference type="Proteomes" id="UP000199375"/>
    </source>
</evidence>
<dbReference type="NCBIfam" id="TIGR01733">
    <property type="entry name" value="AA-adenyl-dom"/>
    <property type="match status" value="1"/>
</dbReference>
<dbReference type="InterPro" id="IPR020806">
    <property type="entry name" value="PKS_PP-bd"/>
</dbReference>
<dbReference type="SUPFAM" id="SSF52777">
    <property type="entry name" value="CoA-dependent acyltransferases"/>
    <property type="match status" value="1"/>
</dbReference>
<dbReference type="SMART" id="SM00823">
    <property type="entry name" value="PKS_PP"/>
    <property type="match status" value="1"/>
</dbReference>
<gene>
    <name evidence="5" type="ORF">GA0070558_12716</name>
</gene>
<dbReference type="FunFam" id="3.40.50.980:FF:000001">
    <property type="entry name" value="Non-ribosomal peptide synthetase"/>
    <property type="match status" value="1"/>
</dbReference>
<dbReference type="Pfam" id="PF13193">
    <property type="entry name" value="AMP-binding_C"/>
    <property type="match status" value="2"/>
</dbReference>
<dbReference type="PANTHER" id="PTHR45527:SF1">
    <property type="entry name" value="FATTY ACID SYNTHASE"/>
    <property type="match status" value="1"/>
</dbReference>
<dbReference type="EMBL" id="FMCW01000027">
    <property type="protein sequence ID" value="SCF09054.1"/>
    <property type="molecule type" value="Genomic_DNA"/>
</dbReference>
<dbReference type="PANTHER" id="PTHR45527">
    <property type="entry name" value="NONRIBOSOMAL PEPTIDE SYNTHETASE"/>
    <property type="match status" value="1"/>
</dbReference>
<evidence type="ECO:0000256" key="3">
    <source>
        <dbReference type="ARBA" id="ARBA00022553"/>
    </source>
</evidence>
<dbReference type="GO" id="GO:0031177">
    <property type="term" value="F:phosphopantetheine binding"/>
    <property type="evidence" value="ECO:0007669"/>
    <property type="project" value="InterPro"/>
</dbReference>
<dbReference type="GO" id="GO:0044550">
    <property type="term" value="P:secondary metabolite biosynthetic process"/>
    <property type="evidence" value="ECO:0007669"/>
    <property type="project" value="TreeGrafter"/>
</dbReference>
<dbReference type="Gene3D" id="3.40.50.12780">
    <property type="entry name" value="N-terminal domain of ligase-like"/>
    <property type="match status" value="1"/>
</dbReference>
<evidence type="ECO:0000313" key="5">
    <source>
        <dbReference type="EMBL" id="SCF09054.1"/>
    </source>
</evidence>
<dbReference type="InterPro" id="IPR010071">
    <property type="entry name" value="AA_adenyl_dom"/>
</dbReference>